<keyword evidence="1" id="KW-0175">Coiled coil</keyword>
<dbReference type="PANTHER" id="PTHR15600:SF42">
    <property type="entry name" value="SACSIN"/>
    <property type="match status" value="1"/>
</dbReference>
<accession>A0A7J7MIA2</accession>
<comment type="caution">
    <text evidence="3">The sequence shown here is derived from an EMBL/GenBank/DDBJ whole genome shotgun (WGS) entry which is preliminary data.</text>
</comment>
<feature type="region of interest" description="Disordered" evidence="2">
    <location>
        <begin position="190"/>
        <end position="225"/>
    </location>
</feature>
<feature type="region of interest" description="Disordered" evidence="2">
    <location>
        <begin position="1"/>
        <end position="20"/>
    </location>
</feature>
<dbReference type="Proteomes" id="UP000541444">
    <property type="component" value="Unassembled WGS sequence"/>
</dbReference>
<dbReference type="InterPro" id="IPR052972">
    <property type="entry name" value="Sacsin_chaperone_reg"/>
</dbReference>
<proteinExistence type="predicted"/>
<feature type="compositionally biased region" description="Basic and acidic residues" evidence="2">
    <location>
        <begin position="192"/>
        <end position="205"/>
    </location>
</feature>
<dbReference type="AlphaFoldDB" id="A0A7J7MIA2"/>
<sequence length="763" mass="86237">MVSSPASEASTSGRSTDSEIKISKIEEEIGIDQFPDIPGRLVSYPPRSDVFKEFYKAKDLIGGRWGSCIEHADREFRDCTAATGEEYFYLLANLAKEKRDRGRPWNDNVIWVKGDCVQRDDEEPMELLFKNVKHTPKSQLARKVSLLDTVTQVKTELEVVLEDLGISRKKRVNSRVEKVQNSQLTRLITSTDDSKKKGTNGERTMRSGVASKKRRVEPSERSGMKAAVDRSVVEYDLKEVKEKARLATLHGEEKMSKMESAELKKKKVELERILARLKTNLLKEGKWVKALNDSYSEDEVDVIKADTYVEEEVDVAIGVVDRLDGVSPLMEFDRIREANKDKEDQHVKVHFKFVEVTQTAVDLAQKIEEEKDAEIEKGQKELVELKEHVAKLKSQNNVLMVKSREADMARYRIQALKGSEEGLNRSMAGLKNYLIKTNNNHEQTRADLANSRSELERLKMKFVDKDNELKRGQDHLSASEVAVDQLTTSLPAKEFKFWTVADLEAINRAESAKANKKLEENIAFTDWVVREMIWLKERALLSSVARSEYFTSTAATAAGGSFTSTKTSHNPLKEFFELDRNQKDENPIVYVLDVLAVVVSQVLGSPIFLPIGSLLFGPEVSEKGIFGALKLESYRSETGNRDGLAGKEFLPQDALQVQFHPLRPFYRGEIVAWKTGNDGDKLTYVRVLGDVFSFRNIATANESSLSTFPNEGKTKMGNRKLVQVLESAGSVKSSSSKWYQICTVKRIKLEVQKPEVRSCNKNS</sequence>
<name>A0A7J7MIA2_9MAGN</name>
<dbReference type="GO" id="GO:0030544">
    <property type="term" value="F:Hsp70 protein binding"/>
    <property type="evidence" value="ECO:0007669"/>
    <property type="project" value="TreeGrafter"/>
</dbReference>
<reference evidence="3 4" key="1">
    <citation type="journal article" date="2020" name="IScience">
        <title>Genome Sequencing of the Endangered Kingdonia uniflora (Circaeasteraceae, Ranunculales) Reveals Potential Mechanisms of Evolutionary Specialization.</title>
        <authorList>
            <person name="Sun Y."/>
            <person name="Deng T."/>
            <person name="Zhang A."/>
            <person name="Moore M.J."/>
            <person name="Landis J.B."/>
            <person name="Lin N."/>
            <person name="Zhang H."/>
            <person name="Zhang X."/>
            <person name="Huang J."/>
            <person name="Zhang X."/>
            <person name="Sun H."/>
            <person name="Wang H."/>
        </authorList>
    </citation>
    <scope>NUCLEOTIDE SEQUENCE [LARGE SCALE GENOMIC DNA]</scope>
    <source>
        <strain evidence="3">TB1705</strain>
        <tissue evidence="3">Leaf</tissue>
    </source>
</reference>
<evidence type="ECO:0000256" key="2">
    <source>
        <dbReference type="SAM" id="MobiDB-lite"/>
    </source>
</evidence>
<organism evidence="3 4">
    <name type="scientific">Kingdonia uniflora</name>
    <dbReference type="NCBI Taxonomy" id="39325"/>
    <lineage>
        <taxon>Eukaryota</taxon>
        <taxon>Viridiplantae</taxon>
        <taxon>Streptophyta</taxon>
        <taxon>Embryophyta</taxon>
        <taxon>Tracheophyta</taxon>
        <taxon>Spermatophyta</taxon>
        <taxon>Magnoliopsida</taxon>
        <taxon>Ranunculales</taxon>
        <taxon>Circaeasteraceae</taxon>
        <taxon>Kingdonia</taxon>
    </lineage>
</organism>
<evidence type="ECO:0000256" key="1">
    <source>
        <dbReference type="SAM" id="Coils"/>
    </source>
</evidence>
<dbReference type="EMBL" id="JACGCM010001471">
    <property type="protein sequence ID" value="KAF6154633.1"/>
    <property type="molecule type" value="Genomic_DNA"/>
</dbReference>
<evidence type="ECO:0000313" key="3">
    <source>
        <dbReference type="EMBL" id="KAF6154633.1"/>
    </source>
</evidence>
<feature type="coiled-coil region" evidence="1">
    <location>
        <begin position="438"/>
        <end position="468"/>
    </location>
</feature>
<dbReference type="PANTHER" id="PTHR15600">
    <property type="entry name" value="SACSIN"/>
    <property type="match status" value="1"/>
</dbReference>
<gene>
    <name evidence="3" type="ORF">GIB67_000517</name>
</gene>
<evidence type="ECO:0000313" key="4">
    <source>
        <dbReference type="Proteomes" id="UP000541444"/>
    </source>
</evidence>
<feature type="coiled-coil region" evidence="1">
    <location>
        <begin position="368"/>
        <end position="402"/>
    </location>
</feature>
<feature type="compositionally biased region" description="Polar residues" evidence="2">
    <location>
        <begin position="1"/>
        <end position="15"/>
    </location>
</feature>
<feature type="compositionally biased region" description="Basic and acidic residues" evidence="2">
    <location>
        <begin position="216"/>
        <end position="225"/>
    </location>
</feature>
<protein>
    <submittedName>
        <fullName evidence="3">Uncharacterized protein</fullName>
    </submittedName>
</protein>
<keyword evidence="4" id="KW-1185">Reference proteome</keyword>